<dbReference type="EMBL" id="JAPFFF010000010">
    <property type="protein sequence ID" value="KAK8881202.1"/>
    <property type="molecule type" value="Genomic_DNA"/>
</dbReference>
<organism evidence="1 2">
    <name type="scientific">Tritrichomonas musculus</name>
    <dbReference type="NCBI Taxonomy" id="1915356"/>
    <lineage>
        <taxon>Eukaryota</taxon>
        <taxon>Metamonada</taxon>
        <taxon>Parabasalia</taxon>
        <taxon>Tritrichomonadida</taxon>
        <taxon>Tritrichomonadidae</taxon>
        <taxon>Tritrichomonas</taxon>
    </lineage>
</organism>
<name>A0ABR2JR44_9EUKA</name>
<dbReference type="Proteomes" id="UP001470230">
    <property type="component" value="Unassembled WGS sequence"/>
</dbReference>
<reference evidence="1 2" key="1">
    <citation type="submission" date="2024-04" db="EMBL/GenBank/DDBJ databases">
        <title>Tritrichomonas musculus Genome.</title>
        <authorList>
            <person name="Alves-Ferreira E."/>
            <person name="Grigg M."/>
            <person name="Lorenzi H."/>
            <person name="Galac M."/>
        </authorList>
    </citation>
    <scope>NUCLEOTIDE SEQUENCE [LARGE SCALE GENOMIC DNA]</scope>
    <source>
        <strain evidence="1 2">EAF2021</strain>
    </source>
</reference>
<keyword evidence="2" id="KW-1185">Reference proteome</keyword>
<protein>
    <submittedName>
        <fullName evidence="1">Uncharacterized protein</fullName>
    </submittedName>
</protein>
<comment type="caution">
    <text evidence="1">The sequence shown here is derived from an EMBL/GenBank/DDBJ whole genome shotgun (WGS) entry which is preliminary data.</text>
</comment>
<gene>
    <name evidence="1" type="ORF">M9Y10_003935</name>
</gene>
<evidence type="ECO:0000313" key="2">
    <source>
        <dbReference type="Proteomes" id="UP001470230"/>
    </source>
</evidence>
<accession>A0ABR2JR44</accession>
<sequence>MMNQCAEDHFRWIGTMADRIICAKNPDNELPLLSLSFLKNNNILNFLSQFSRPAFPITIEKLLDAKLYGIVVSAVVPNKEKNSQILFNFEMILNRLKDEGYIPQKPCDKCGLENGVLTHHLNLCKSIEFAVVDRSLNINLLKSDLNRLPRSFYTLRSDKKIFHLEDAISLWLSKFHCIADFSDEADPINYEKSDDIDLNDKLYTIQMDASKFSKIAACLSRSFPEKIDKDVIMNGDDEDDIEYNIKLAKSVLDEYKAFVIERFPTDEHLFTLFIADLFYLTRSGIRKFVVFDHPILYEPHLPGDNRSPRSPRCKRGFSSKINLNYFLSGPIDGIEGRKEGEEYEMDEAREEEIYNIITPYGTLQDIKDDEEFNMDDAREEEIYNIITPHNTLQDIKDGEEYDMDDAREEERYNIITPHGTLQNIKDNEEYNMDDAREEEKYNIITPYGTLQNIKDDEEFNMDDAKDEEKYNIITPYNTLQDIKDSEEAIIVDTKDEDKCNTLQDIKDEEESKLHSVVKEFSGLLEMSTLGRQKMRKIVRPIVTPKGTKN</sequence>
<evidence type="ECO:0000313" key="1">
    <source>
        <dbReference type="EMBL" id="KAK8881202.1"/>
    </source>
</evidence>
<proteinExistence type="predicted"/>